<dbReference type="Proteomes" id="UP000467252">
    <property type="component" value="Chromosome"/>
</dbReference>
<dbReference type="SUPFAM" id="SSF56959">
    <property type="entry name" value="Leukocidin-like"/>
    <property type="match status" value="1"/>
</dbReference>
<dbReference type="AlphaFoldDB" id="A0A7I7UR38"/>
<dbReference type="InterPro" id="IPR015286">
    <property type="entry name" value="Porin_fam_mycobact-type"/>
</dbReference>
<dbReference type="Gene3D" id="2.60.40.1650">
    <property type="entry name" value="Porin MspA (Ig-like beta-sandwich domain)"/>
    <property type="match status" value="1"/>
</dbReference>
<evidence type="ECO:0000256" key="1">
    <source>
        <dbReference type="ARBA" id="ARBA00022729"/>
    </source>
</evidence>
<reference evidence="3 4" key="1">
    <citation type="journal article" date="2019" name="Emerg. Microbes Infect.">
        <title>Comprehensive subspecies identification of 175 nontuberculous mycobacteria species based on 7547 genomic profiles.</title>
        <authorList>
            <person name="Matsumoto Y."/>
            <person name="Kinjo T."/>
            <person name="Motooka D."/>
            <person name="Nabeya D."/>
            <person name="Jung N."/>
            <person name="Uechi K."/>
            <person name="Horii T."/>
            <person name="Iida T."/>
            <person name="Fujita J."/>
            <person name="Nakamura S."/>
        </authorList>
    </citation>
    <scope>NUCLEOTIDE SEQUENCE [LARGE SCALE GENOMIC DNA]</scope>
    <source>
        <strain evidence="3 4">JCM 6370</strain>
    </source>
</reference>
<protein>
    <recommendedName>
        <fullName evidence="5">MspA protein</fullName>
    </recommendedName>
</protein>
<feature type="compositionally biased region" description="Pro residues" evidence="2">
    <location>
        <begin position="44"/>
        <end position="60"/>
    </location>
</feature>
<dbReference type="Pfam" id="PF09203">
    <property type="entry name" value="MspA"/>
    <property type="match status" value="1"/>
</dbReference>
<evidence type="ECO:0008006" key="5">
    <source>
        <dbReference type="Google" id="ProtNLM"/>
    </source>
</evidence>
<evidence type="ECO:0000313" key="3">
    <source>
        <dbReference type="EMBL" id="BBY82636.1"/>
    </source>
</evidence>
<evidence type="ECO:0000313" key="4">
    <source>
        <dbReference type="Proteomes" id="UP000467252"/>
    </source>
</evidence>
<keyword evidence="4" id="KW-1185">Reference proteome</keyword>
<organism evidence="3 4">
    <name type="scientific">Mycolicibacterium pulveris</name>
    <name type="common">Mycobacterium pulveris</name>
    <dbReference type="NCBI Taxonomy" id="36813"/>
    <lineage>
        <taxon>Bacteria</taxon>
        <taxon>Bacillati</taxon>
        <taxon>Actinomycetota</taxon>
        <taxon>Actinomycetes</taxon>
        <taxon>Mycobacteriales</taxon>
        <taxon>Mycobacteriaceae</taxon>
        <taxon>Mycolicibacterium</taxon>
    </lineage>
</organism>
<feature type="region of interest" description="Disordered" evidence="2">
    <location>
        <begin position="41"/>
        <end position="76"/>
    </location>
</feature>
<name>A0A7I7UR38_MYCPV</name>
<evidence type="ECO:0000256" key="2">
    <source>
        <dbReference type="SAM" id="MobiDB-lite"/>
    </source>
</evidence>
<keyword evidence="1" id="KW-0732">Signal</keyword>
<dbReference type="Gene3D" id="2.10.300.10">
    <property type="entry name" value="Porin MspA ribbon domain"/>
    <property type="match status" value="1"/>
</dbReference>
<accession>A0A7I7UR38</accession>
<proteinExistence type="predicted"/>
<gene>
    <name evidence="3" type="ORF">MPUL_37940</name>
</gene>
<dbReference type="EMBL" id="AP022599">
    <property type="protein sequence ID" value="BBY82636.1"/>
    <property type="molecule type" value="Genomic_DNA"/>
</dbReference>
<sequence>MALGTGLRRGIAVLAIGGVIGGLDAGTAAAEPVVGPVVDVAPAAPTPEAAPGPDDAPTPPDGAVESTPPAVTDTPDGWTLTLSADDEIQAPIPPLTTALSTREYVVGGTYTGSITGPDDTPAGGTLEVGYEIGCGIDMSTSNGVSLTGTAGINPSMGILGIDAAGPIEIGVLPTVGANIGGGITVGLKPGLVNVVPVTKKEFTGADPWVKVSNFRVRIDGCVGESFIRSYAFLTRSTDMSEAVLAWYGVTKKV</sequence>
<dbReference type="InterPro" id="IPR036435">
    <property type="entry name" value="Leukocidin/porin_MspA_sf"/>
</dbReference>
<dbReference type="RefSeq" id="WP_163902882.1">
    <property type="nucleotide sequence ID" value="NZ_AP022599.1"/>
</dbReference>